<feature type="transmembrane region" description="Helical" evidence="7">
    <location>
        <begin position="44"/>
        <end position="63"/>
    </location>
</feature>
<dbReference type="STRING" id="1382522.W6MKF8"/>
<dbReference type="GO" id="GO:0006820">
    <property type="term" value="P:monoatomic anion transport"/>
    <property type="evidence" value="ECO:0007669"/>
    <property type="project" value="InterPro"/>
</dbReference>
<feature type="domain" description="Bicarbonate transporter-like transmembrane" evidence="8">
    <location>
        <begin position="191"/>
        <end position="514"/>
    </location>
</feature>
<feature type="transmembrane region" description="Helical" evidence="7">
    <location>
        <begin position="285"/>
        <end position="302"/>
    </location>
</feature>
<feature type="transmembrane region" description="Helical" evidence="7">
    <location>
        <begin position="224"/>
        <end position="243"/>
    </location>
</feature>
<dbReference type="EMBL" id="HG793125">
    <property type="protein sequence ID" value="CDK25167.1"/>
    <property type="molecule type" value="Genomic_DNA"/>
</dbReference>
<accession>W6MKF8</accession>
<dbReference type="GO" id="GO:0005774">
    <property type="term" value="C:vacuolar membrane"/>
    <property type="evidence" value="ECO:0007669"/>
    <property type="project" value="UniProtKB-SubCell"/>
</dbReference>
<keyword evidence="6 7" id="KW-0472">Membrane</keyword>
<feature type="domain" description="Bicarbonate transporter-like transmembrane" evidence="8">
    <location>
        <begin position="19"/>
        <end position="183"/>
    </location>
</feature>
<dbReference type="HOGENOM" id="CLU_002289_7_2_1"/>
<evidence type="ECO:0000256" key="7">
    <source>
        <dbReference type="SAM" id="Phobius"/>
    </source>
</evidence>
<feature type="transmembrane region" description="Helical" evidence="7">
    <location>
        <begin position="125"/>
        <end position="146"/>
    </location>
</feature>
<name>W6MKF8_9ASCO</name>
<feature type="transmembrane region" description="Helical" evidence="7">
    <location>
        <begin position="459"/>
        <end position="477"/>
    </location>
</feature>
<keyword evidence="10" id="KW-1185">Reference proteome</keyword>
<protein>
    <recommendedName>
        <fullName evidence="8">Bicarbonate transporter-like transmembrane domain-containing protein</fullName>
    </recommendedName>
</protein>
<reference evidence="9" key="2">
    <citation type="submission" date="2014-02" db="EMBL/GenBank/DDBJ databases">
        <title>Complete DNA sequence of /Kuraishia capsulata/ illustrates novel genomic features among budding yeasts (/Saccharomycotina/).</title>
        <authorList>
            <person name="Morales L."/>
            <person name="Noel B."/>
            <person name="Porcel B."/>
            <person name="Marcet-Houben M."/>
            <person name="Hullo M-F."/>
            <person name="Sacerdot C."/>
            <person name="Tekaia F."/>
            <person name="Leh-Louis V."/>
            <person name="Despons L."/>
            <person name="Khanna V."/>
            <person name="Aury J-M."/>
            <person name="Barbe V."/>
            <person name="Couloux A."/>
            <person name="Labadie K."/>
            <person name="Pelletier E."/>
            <person name="Souciet J-L."/>
            <person name="Boekhout T."/>
            <person name="Gabaldon T."/>
            <person name="Wincker P."/>
            <person name="Dujon B."/>
        </authorList>
    </citation>
    <scope>NUCLEOTIDE SEQUENCE</scope>
    <source>
        <strain evidence="9">CBS 1993</strain>
    </source>
</reference>
<dbReference type="Proteomes" id="UP000019384">
    <property type="component" value="Unassembled WGS sequence"/>
</dbReference>
<evidence type="ECO:0000256" key="4">
    <source>
        <dbReference type="ARBA" id="ARBA00022692"/>
    </source>
</evidence>
<feature type="transmembrane region" description="Helical" evidence="7">
    <location>
        <begin position="158"/>
        <end position="179"/>
    </location>
</feature>
<dbReference type="InterPro" id="IPR003020">
    <property type="entry name" value="HCO3_transpt_euk"/>
</dbReference>
<dbReference type="GeneID" id="34518567"/>
<dbReference type="Gene3D" id="1.10.287.570">
    <property type="entry name" value="Helical hairpin bin"/>
    <property type="match status" value="1"/>
</dbReference>
<dbReference type="GO" id="GO:0000324">
    <property type="term" value="C:fungal-type vacuole"/>
    <property type="evidence" value="ECO:0007669"/>
    <property type="project" value="TreeGrafter"/>
</dbReference>
<dbReference type="OrthoDB" id="1735926at2759"/>
<dbReference type="AlphaFoldDB" id="W6MKF8"/>
<dbReference type="FunFam" id="1.10.287.570:FF:000003">
    <property type="entry name" value="Anion exchange family protein"/>
    <property type="match status" value="1"/>
</dbReference>
<evidence type="ECO:0000256" key="3">
    <source>
        <dbReference type="ARBA" id="ARBA00022554"/>
    </source>
</evidence>
<dbReference type="InterPro" id="IPR011531">
    <property type="entry name" value="HCO3_transpt-like_TM_dom"/>
</dbReference>
<evidence type="ECO:0000256" key="5">
    <source>
        <dbReference type="ARBA" id="ARBA00022989"/>
    </source>
</evidence>
<evidence type="ECO:0000256" key="2">
    <source>
        <dbReference type="ARBA" id="ARBA00010993"/>
    </source>
</evidence>
<dbReference type="GO" id="GO:0005452">
    <property type="term" value="F:solute:inorganic anion antiporter activity"/>
    <property type="evidence" value="ECO:0007669"/>
    <property type="project" value="InterPro"/>
</dbReference>
<evidence type="ECO:0000259" key="8">
    <source>
        <dbReference type="Pfam" id="PF00955"/>
    </source>
</evidence>
<dbReference type="RefSeq" id="XP_022457179.1">
    <property type="nucleotide sequence ID" value="XM_022605741.1"/>
</dbReference>
<feature type="transmembrane region" description="Helical" evidence="7">
    <location>
        <begin position="84"/>
        <end position="105"/>
    </location>
</feature>
<dbReference type="PANTHER" id="PTHR11453">
    <property type="entry name" value="ANION EXCHANGE PROTEIN"/>
    <property type="match status" value="1"/>
</dbReference>
<sequence length="536" mass="60231">MLENYRKNNLFHLRETGVGIVNDVRTRLVPYYVSDFLDAWNYRVIPAVVYVFFTNLLPAVAFAQDMFDHTENSYGVNEVLMSSAMGGVVFGLIAGQPLCIVGVTGPITIFNYTVFNLIRDRDIDYFSFMCWICLWAGLLHTILALLNAVNFMRYVSKYCCNVFGLFINVVYIQKGIQILTHQFDGGSDVGFASVMVSLVMCIFGVAANLFGTKSHYLRPTIRKFVADYSTPLCVVFFSGFVHFGGKLAGVRFQHLPITKAFAPTLDSRPNDWFVRFWHGVDVGDVFLALPFGILLTALFYFDHNVSSLMCQSSDFPLKKPASFHYDFLLLGITTAVAGLLGIPAPNGLIPQAPLHTHSLCVQEHDYKTGTDRPVAVVEQRLTNTLQGLMTIGMMTRPLLIVLHQIPQPVMAGLFWIMGISALNENEIINRIRFLCTDPETMRTNPQDYPLNLRSANRKWLVLFVTFELIAFGFEFGITCTKGAVGFPGVLMFFLGFSCFFPKIFPPDQLRLLDGPAADDMILENLRLSKGDEEYEL</sequence>
<proteinExistence type="inferred from homology"/>
<dbReference type="Pfam" id="PF00955">
    <property type="entry name" value="HCO3_cotransp"/>
    <property type="match status" value="2"/>
</dbReference>
<organism evidence="9 10">
    <name type="scientific">Kuraishia capsulata CBS 1993</name>
    <dbReference type="NCBI Taxonomy" id="1382522"/>
    <lineage>
        <taxon>Eukaryota</taxon>
        <taxon>Fungi</taxon>
        <taxon>Dikarya</taxon>
        <taxon>Ascomycota</taxon>
        <taxon>Saccharomycotina</taxon>
        <taxon>Pichiomycetes</taxon>
        <taxon>Pichiales</taxon>
        <taxon>Pichiaceae</taxon>
        <taxon>Kuraishia</taxon>
    </lineage>
</organism>
<evidence type="ECO:0000256" key="1">
    <source>
        <dbReference type="ARBA" id="ARBA00004128"/>
    </source>
</evidence>
<dbReference type="GO" id="GO:0050801">
    <property type="term" value="P:monoatomic ion homeostasis"/>
    <property type="evidence" value="ECO:0007669"/>
    <property type="project" value="TreeGrafter"/>
</dbReference>
<dbReference type="GO" id="GO:0005886">
    <property type="term" value="C:plasma membrane"/>
    <property type="evidence" value="ECO:0007669"/>
    <property type="project" value="TreeGrafter"/>
</dbReference>
<feature type="transmembrane region" description="Helical" evidence="7">
    <location>
        <begin position="191"/>
        <end position="212"/>
    </location>
</feature>
<comment type="similarity">
    <text evidence="2">Belongs to the anion exchanger (TC 2.A.31) family.</text>
</comment>
<dbReference type="PANTHER" id="PTHR11453:SF82">
    <property type="entry name" value="BORON TRANSPORTER 1"/>
    <property type="match status" value="1"/>
</dbReference>
<evidence type="ECO:0000313" key="10">
    <source>
        <dbReference type="Proteomes" id="UP000019384"/>
    </source>
</evidence>
<reference evidence="9" key="1">
    <citation type="submission" date="2013-12" db="EMBL/GenBank/DDBJ databases">
        <authorList>
            <person name="Genoscope - CEA"/>
        </authorList>
    </citation>
    <scope>NUCLEOTIDE SEQUENCE</scope>
    <source>
        <strain evidence="9">CBS 1993</strain>
    </source>
</reference>
<keyword evidence="3" id="KW-0926">Vacuole</keyword>
<feature type="transmembrane region" description="Helical" evidence="7">
    <location>
        <begin position="483"/>
        <end position="500"/>
    </location>
</feature>
<comment type="subcellular location">
    <subcellularLocation>
        <location evidence="1">Vacuole membrane</location>
        <topology evidence="1">Multi-pass membrane protein</topology>
    </subcellularLocation>
</comment>
<feature type="transmembrane region" description="Helical" evidence="7">
    <location>
        <begin position="398"/>
        <end position="422"/>
    </location>
</feature>
<keyword evidence="5 7" id="KW-1133">Transmembrane helix</keyword>
<evidence type="ECO:0000313" key="9">
    <source>
        <dbReference type="EMBL" id="CDK25167.1"/>
    </source>
</evidence>
<feature type="transmembrane region" description="Helical" evidence="7">
    <location>
        <begin position="323"/>
        <end position="344"/>
    </location>
</feature>
<dbReference type="GO" id="GO:0080139">
    <property type="term" value="F:borate efflux transmembrane transporter activity"/>
    <property type="evidence" value="ECO:0007669"/>
    <property type="project" value="TreeGrafter"/>
</dbReference>
<gene>
    <name evidence="9" type="ORF">KUCA_T00001134001</name>
</gene>
<keyword evidence="4 7" id="KW-0812">Transmembrane</keyword>
<evidence type="ECO:0000256" key="6">
    <source>
        <dbReference type="ARBA" id="ARBA00023136"/>
    </source>
</evidence>